<gene>
    <name evidence="1" type="ORF">TPC1_14151</name>
</gene>
<proteinExistence type="predicted"/>
<organism evidence="1">
    <name type="scientific">Trepomonas sp. PC1</name>
    <dbReference type="NCBI Taxonomy" id="1076344"/>
    <lineage>
        <taxon>Eukaryota</taxon>
        <taxon>Metamonada</taxon>
        <taxon>Diplomonadida</taxon>
        <taxon>Hexamitidae</taxon>
        <taxon>Hexamitinae</taxon>
        <taxon>Trepomonas</taxon>
    </lineage>
</organism>
<reference evidence="1" key="1">
    <citation type="submission" date="2015-07" db="EMBL/GenBank/DDBJ databases">
        <title>Adaptation to a free-living lifestyle via gene acquisitions in the diplomonad Trepomonas sp. PC1.</title>
        <authorList>
            <person name="Xu F."/>
            <person name="Jerlstrom-Hultqvist J."/>
            <person name="Kolisko M."/>
            <person name="Simpson A.G.B."/>
            <person name="Roger A.J."/>
            <person name="Svard S.G."/>
            <person name="Andersson J.O."/>
        </authorList>
    </citation>
    <scope>NUCLEOTIDE SEQUENCE</scope>
    <source>
        <strain evidence="1">PC1</strain>
    </source>
</reference>
<dbReference type="EMBL" id="GDID01003068">
    <property type="protein sequence ID" value="JAP93538.1"/>
    <property type="molecule type" value="Transcribed_RNA"/>
</dbReference>
<dbReference type="AlphaFoldDB" id="A0A146KB92"/>
<feature type="non-terminal residue" evidence="1">
    <location>
        <position position="1"/>
    </location>
</feature>
<sequence length="330" mass="38323">EDLNLSKKKNIHLRGFFFAQRAKPIALLLNSMSLSVDDLNSISDINFITRLELNQSLICPAKVRLNLNLLELSLTQSVKFENLANLVQFLTQFPNLQKFTSLDCLQESFATQNNVSVKRSKIVSLNLQDSSMAFESLFVLKQFSALEEFKILKVYQSPKSTSSSIFQSDQVIALVGGLFYKSIKRVNAVEIRKKNISDHCTYLMRYMMKLKDFKLVDPEFIQMCRELHLSIKKEITEPNVSYEGIEVMEDCEQKEDPHQVIEKRYKGKICIINNKMYVKSTPIWKLIDLWNEQGLEYRRLVLGDNRNIPLSEIRLGSTLEEFREFIIQVE</sequence>
<name>A0A146KB92_9EUKA</name>
<evidence type="ECO:0000313" key="1">
    <source>
        <dbReference type="EMBL" id="JAP93538.1"/>
    </source>
</evidence>
<accession>A0A146KB92</accession>
<protein>
    <submittedName>
        <fullName evidence="1">Tubulin specific chaperone E</fullName>
    </submittedName>
</protein>